<reference evidence="1 2" key="1">
    <citation type="submission" date="2023-04" db="EMBL/GenBank/DDBJ databases">
        <title>Draft genome sequence of acteroides sedimenti strain YN3PY1.</title>
        <authorList>
            <person name="Yoshida N."/>
        </authorList>
    </citation>
    <scope>NUCLEOTIDE SEQUENCE [LARGE SCALE GENOMIC DNA]</scope>
    <source>
        <strain evidence="1 2">YN3PY1</strain>
    </source>
</reference>
<protein>
    <submittedName>
        <fullName evidence="1">Uncharacterized protein</fullName>
    </submittedName>
</protein>
<dbReference type="Proteomes" id="UP001496674">
    <property type="component" value="Chromosome"/>
</dbReference>
<accession>A0ABN6ZEB0</accession>
<proteinExistence type="predicted"/>
<keyword evidence="2" id="KW-1185">Reference proteome</keyword>
<organism evidence="1 2">
    <name type="scientific">Bacteroides sedimenti</name>
    <dbReference type="NCBI Taxonomy" id="2136147"/>
    <lineage>
        <taxon>Bacteria</taxon>
        <taxon>Pseudomonadati</taxon>
        <taxon>Bacteroidota</taxon>
        <taxon>Bacteroidia</taxon>
        <taxon>Bacteroidales</taxon>
        <taxon>Bacteroidaceae</taxon>
        <taxon>Bacteroides</taxon>
    </lineage>
</organism>
<dbReference type="EMBL" id="AP028055">
    <property type="protein sequence ID" value="BEH00406.1"/>
    <property type="molecule type" value="Genomic_DNA"/>
</dbReference>
<gene>
    <name evidence="1" type="ORF">BSYN_26700</name>
</gene>
<dbReference type="RefSeq" id="WP_353331730.1">
    <property type="nucleotide sequence ID" value="NZ_AP028055.1"/>
</dbReference>
<evidence type="ECO:0000313" key="2">
    <source>
        <dbReference type="Proteomes" id="UP001496674"/>
    </source>
</evidence>
<name>A0ABN6ZEB0_9BACE</name>
<evidence type="ECO:0000313" key="1">
    <source>
        <dbReference type="EMBL" id="BEH00406.1"/>
    </source>
</evidence>
<sequence length="146" mass="16605">MNIEEIIQPTINSKVISSMSGGCVGSLWLIDFEINTHFYIYCAWRIEHNNQVLASSNDDSTPVTGRLITSVKELEGSKLLSFYLTEQYDLTLNFDNNYCVKIFCDVSYSATENGGTYDTNWDFCIPENDLVVSISNHFKVKIGKYE</sequence>